<organism evidence="1 2">
    <name type="scientific">Cognatishimia maritima</name>
    <dbReference type="NCBI Taxonomy" id="870908"/>
    <lineage>
        <taxon>Bacteria</taxon>
        <taxon>Pseudomonadati</taxon>
        <taxon>Pseudomonadota</taxon>
        <taxon>Alphaproteobacteria</taxon>
        <taxon>Rhodobacterales</taxon>
        <taxon>Paracoccaceae</taxon>
        <taxon>Cognatishimia</taxon>
    </lineage>
</organism>
<protein>
    <recommendedName>
        <fullName evidence="3">Phosphoadenosine phosphosulfate reductase</fullName>
    </recommendedName>
</protein>
<dbReference type="RefSeq" id="WP_072793453.1">
    <property type="nucleotide sequence ID" value="NZ_FQWM01000005.1"/>
</dbReference>
<sequence length="301" mass="34829">MNKATKQFQSSLAQLGAEYGFFETLGDQHSALFIEGNDTLIVTFENLDHVYRYTDDRMPWGHSFVTGQGWSMLGMMAHDWTWYRDEAVYDFFDRLRDEGFFARFKRVVFYGASMGGYAAATFSAAAPGSTVILISPQATLCRETAPWEQRYLKGWSRNFNTRYGYAPDHLRAAEQAYLFFDPRIAPDAMHATLFQGDNLIKFRCRFFGHRMASLWLQMGVLKEVITSCVDGSLTRLKFFQLMRTRRTSGRFMREFLETVEAKNNPRRTAYFCQAVLNRRKGPRFRQALKRADAALSKKQKG</sequence>
<dbReference type="InterPro" id="IPR029058">
    <property type="entry name" value="AB_hydrolase_fold"/>
</dbReference>
<reference evidence="2" key="1">
    <citation type="submission" date="2016-11" db="EMBL/GenBank/DDBJ databases">
        <authorList>
            <person name="Varghese N."/>
            <person name="Submissions S."/>
        </authorList>
    </citation>
    <scope>NUCLEOTIDE SEQUENCE [LARGE SCALE GENOMIC DNA]</scope>
    <source>
        <strain evidence="2">DSM 28223</strain>
    </source>
</reference>
<proteinExistence type="predicted"/>
<dbReference type="OrthoDB" id="1997677at2"/>
<dbReference type="AlphaFoldDB" id="A0A1M5T6Q9"/>
<dbReference type="Gene3D" id="3.40.50.1820">
    <property type="entry name" value="alpha/beta hydrolase"/>
    <property type="match status" value="1"/>
</dbReference>
<keyword evidence="2" id="KW-1185">Reference proteome</keyword>
<dbReference type="SUPFAM" id="SSF53474">
    <property type="entry name" value="alpha/beta-Hydrolases"/>
    <property type="match status" value="1"/>
</dbReference>
<accession>A0A1M5T6Q9</accession>
<dbReference type="STRING" id="870908.SAMN04488044_2597"/>
<dbReference type="Proteomes" id="UP000184211">
    <property type="component" value="Unassembled WGS sequence"/>
</dbReference>
<evidence type="ECO:0008006" key="3">
    <source>
        <dbReference type="Google" id="ProtNLM"/>
    </source>
</evidence>
<gene>
    <name evidence="1" type="ORF">SAMN04488044_2597</name>
</gene>
<name>A0A1M5T6Q9_9RHOB</name>
<evidence type="ECO:0000313" key="2">
    <source>
        <dbReference type="Proteomes" id="UP000184211"/>
    </source>
</evidence>
<dbReference type="EMBL" id="FQWM01000005">
    <property type="protein sequence ID" value="SHH46378.1"/>
    <property type="molecule type" value="Genomic_DNA"/>
</dbReference>
<evidence type="ECO:0000313" key="1">
    <source>
        <dbReference type="EMBL" id="SHH46378.1"/>
    </source>
</evidence>